<evidence type="ECO:0000313" key="2">
    <source>
        <dbReference type="EMBL" id="KAJ8604701.1"/>
    </source>
</evidence>
<evidence type="ECO:0000313" key="3">
    <source>
        <dbReference type="Proteomes" id="UP001230188"/>
    </source>
</evidence>
<name>A0AAD7UFH5_9STRA</name>
<protein>
    <recommendedName>
        <fullName evidence="1">Calcineurin-like phosphoesterase domain-containing protein</fullName>
    </recommendedName>
</protein>
<dbReference type="GO" id="GO:0016787">
    <property type="term" value="F:hydrolase activity"/>
    <property type="evidence" value="ECO:0007669"/>
    <property type="project" value="InterPro"/>
</dbReference>
<dbReference type="PANTHER" id="PTHR43143">
    <property type="entry name" value="METALLOPHOSPHOESTERASE, CALCINEURIN SUPERFAMILY"/>
    <property type="match status" value="1"/>
</dbReference>
<comment type="caution">
    <text evidence="2">The sequence shown here is derived from an EMBL/GenBank/DDBJ whole genome shotgun (WGS) entry which is preliminary data.</text>
</comment>
<dbReference type="InterPro" id="IPR004843">
    <property type="entry name" value="Calcineurin-like_PHP"/>
</dbReference>
<keyword evidence="3" id="KW-1185">Reference proteome</keyword>
<dbReference type="Pfam" id="PF00149">
    <property type="entry name" value="Metallophos"/>
    <property type="match status" value="1"/>
</dbReference>
<dbReference type="InterPro" id="IPR051918">
    <property type="entry name" value="STPP_CPPED1"/>
</dbReference>
<dbReference type="SUPFAM" id="SSF56300">
    <property type="entry name" value="Metallo-dependent phosphatases"/>
    <property type="match status" value="1"/>
</dbReference>
<feature type="domain" description="Calcineurin-like phosphoesterase" evidence="1">
    <location>
        <begin position="53"/>
        <end position="233"/>
    </location>
</feature>
<accession>A0AAD7UFH5</accession>
<dbReference type="PANTHER" id="PTHR43143:SF1">
    <property type="entry name" value="SERINE_THREONINE-PROTEIN PHOSPHATASE CPPED1"/>
    <property type="match status" value="1"/>
</dbReference>
<proteinExistence type="predicted"/>
<dbReference type="AlphaFoldDB" id="A0AAD7UFH5"/>
<gene>
    <name evidence="2" type="ORF">CTAYLR_006566</name>
</gene>
<dbReference type="Proteomes" id="UP001230188">
    <property type="component" value="Unassembled WGS sequence"/>
</dbReference>
<reference evidence="2" key="1">
    <citation type="submission" date="2023-01" db="EMBL/GenBank/DDBJ databases">
        <title>Metagenome sequencing of chrysophaentin producing Chrysophaeum taylorii.</title>
        <authorList>
            <person name="Davison J."/>
            <person name="Bewley C."/>
        </authorList>
    </citation>
    <scope>NUCLEOTIDE SEQUENCE</scope>
    <source>
        <strain evidence="2">NIES-1699</strain>
    </source>
</reference>
<dbReference type="EMBL" id="JAQMWT010000323">
    <property type="protein sequence ID" value="KAJ8604701.1"/>
    <property type="molecule type" value="Genomic_DNA"/>
</dbReference>
<sequence>MTEGRIIRGVKADVKEGCPWVFVQLADSQLGMLNMATAPDEWGEEARNLGVAVEKINFMCPRPSFVVVCGDLVNEFPKHDPDRAARQVADFKRIVKGIDASIPLVCVCGNHDVGDVPTRQSVGLWTSRFGVDYGEFRVGDTRCLVLNSQLYSAKEEGDHEMASEQDEWLDAIANDDHSATNAIIFSHIPPFIYDEHEPKGYFNFRPDIRKDLLDTTKRIRAKRKTFFCGHFHRNAGAWTTDRSIEVVVTSAVGTTLGWSKTRTSLEDRLGLAGIDWTYRSCDAHASGLRCVCVHPRLGIRHKWFALNDIPHTFDLASDVPGPDHHVASWDGEPPPLPP</sequence>
<dbReference type="Gene3D" id="3.60.21.10">
    <property type="match status" value="1"/>
</dbReference>
<evidence type="ECO:0000259" key="1">
    <source>
        <dbReference type="Pfam" id="PF00149"/>
    </source>
</evidence>
<organism evidence="2 3">
    <name type="scientific">Chrysophaeum taylorii</name>
    <dbReference type="NCBI Taxonomy" id="2483200"/>
    <lineage>
        <taxon>Eukaryota</taxon>
        <taxon>Sar</taxon>
        <taxon>Stramenopiles</taxon>
        <taxon>Ochrophyta</taxon>
        <taxon>Pelagophyceae</taxon>
        <taxon>Pelagomonadales</taxon>
        <taxon>Pelagomonadaceae</taxon>
        <taxon>Chrysophaeum</taxon>
    </lineage>
</organism>
<dbReference type="InterPro" id="IPR029052">
    <property type="entry name" value="Metallo-depent_PP-like"/>
</dbReference>